<evidence type="ECO:0000313" key="1">
    <source>
        <dbReference type="EMBL" id="TGX96749.1"/>
    </source>
</evidence>
<gene>
    <name evidence="1" type="ORF">E5357_15115</name>
</gene>
<evidence type="ECO:0000313" key="2">
    <source>
        <dbReference type="Proteomes" id="UP000307720"/>
    </source>
</evidence>
<protein>
    <submittedName>
        <fullName evidence="1">DUF3644 domain-containing protein</fullName>
    </submittedName>
</protein>
<organism evidence="1 2">
    <name type="scientific">Hominisplanchenecus murintestinalis</name>
    <dbReference type="NCBI Taxonomy" id="2941517"/>
    <lineage>
        <taxon>Bacteria</taxon>
        <taxon>Bacillati</taxon>
        <taxon>Bacillota</taxon>
        <taxon>Clostridia</taxon>
        <taxon>Lachnospirales</taxon>
        <taxon>Lachnospiraceae</taxon>
        <taxon>Hominisplanchenecus</taxon>
    </lineage>
</organism>
<name>A0AC61QW67_9FIRM</name>
<proteinExistence type="predicted"/>
<sequence>MTSYYSDNPNRTIALEKCLQKIITNEKVPVRRNLAKIIELWNTSAHFITEEYEMVYILLFQAFPYVIG</sequence>
<reference evidence="1" key="1">
    <citation type="submission" date="2019-04" db="EMBL/GenBank/DDBJ databases">
        <title>Microbes associate with the intestines of laboratory mice.</title>
        <authorList>
            <person name="Navarre W."/>
            <person name="Wong E."/>
            <person name="Huang K."/>
            <person name="Tropini C."/>
            <person name="Ng K."/>
            <person name="Yu B."/>
        </authorList>
    </citation>
    <scope>NUCLEOTIDE SEQUENCE</scope>
    <source>
        <strain evidence="1">NM72_1-8</strain>
    </source>
</reference>
<keyword evidence="2" id="KW-1185">Reference proteome</keyword>
<dbReference type="EMBL" id="SRZB01000049">
    <property type="protein sequence ID" value="TGX96749.1"/>
    <property type="molecule type" value="Genomic_DNA"/>
</dbReference>
<dbReference type="Proteomes" id="UP000307720">
    <property type="component" value="Unassembled WGS sequence"/>
</dbReference>
<comment type="caution">
    <text evidence="1">The sequence shown here is derived from an EMBL/GenBank/DDBJ whole genome shotgun (WGS) entry which is preliminary data.</text>
</comment>
<accession>A0AC61QW67</accession>